<organism evidence="1 2">
    <name type="scientific">Cochliobolus carbonum (strain 26-R-13)</name>
    <name type="common">Maize leaf spot fungus</name>
    <name type="synonym">Bipolaris zeicola</name>
    <dbReference type="NCBI Taxonomy" id="930089"/>
    <lineage>
        <taxon>Eukaryota</taxon>
        <taxon>Fungi</taxon>
        <taxon>Dikarya</taxon>
        <taxon>Ascomycota</taxon>
        <taxon>Pezizomycotina</taxon>
        <taxon>Dothideomycetes</taxon>
        <taxon>Pleosporomycetidae</taxon>
        <taxon>Pleosporales</taxon>
        <taxon>Pleosporineae</taxon>
        <taxon>Pleosporaceae</taxon>
        <taxon>Bipolaris</taxon>
    </lineage>
</organism>
<accession>W6Y5M4</accession>
<dbReference type="KEGG" id="bze:COCCADRAFT_10656"/>
<reference evidence="1 2" key="1">
    <citation type="journal article" date="2013" name="PLoS Genet.">
        <title>Comparative genome structure, secondary metabolite, and effector coding capacity across Cochliobolus pathogens.</title>
        <authorList>
            <person name="Condon B.J."/>
            <person name="Leng Y."/>
            <person name="Wu D."/>
            <person name="Bushley K.E."/>
            <person name="Ohm R.A."/>
            <person name="Otillar R."/>
            <person name="Martin J."/>
            <person name="Schackwitz W."/>
            <person name="Grimwood J."/>
            <person name="MohdZainudin N."/>
            <person name="Xue C."/>
            <person name="Wang R."/>
            <person name="Manning V.A."/>
            <person name="Dhillon B."/>
            <person name="Tu Z.J."/>
            <person name="Steffenson B.J."/>
            <person name="Salamov A."/>
            <person name="Sun H."/>
            <person name="Lowry S."/>
            <person name="LaButti K."/>
            <person name="Han J."/>
            <person name="Copeland A."/>
            <person name="Lindquist E."/>
            <person name="Barry K."/>
            <person name="Schmutz J."/>
            <person name="Baker S.E."/>
            <person name="Ciuffetti L.M."/>
            <person name="Grigoriev I.V."/>
            <person name="Zhong S."/>
            <person name="Turgeon B.G."/>
        </authorList>
    </citation>
    <scope>NUCLEOTIDE SEQUENCE [LARGE SCALE GENOMIC DNA]</scope>
    <source>
        <strain evidence="1 2">26-R-13</strain>
    </source>
</reference>
<evidence type="ECO:0000313" key="2">
    <source>
        <dbReference type="Proteomes" id="UP000053841"/>
    </source>
</evidence>
<dbReference type="AlphaFoldDB" id="W6Y5M4"/>
<dbReference type="RefSeq" id="XP_007719099.1">
    <property type="nucleotide sequence ID" value="XM_007720909.1"/>
</dbReference>
<gene>
    <name evidence="1" type="ORF">COCCADRAFT_10656</name>
</gene>
<keyword evidence="2" id="KW-1185">Reference proteome</keyword>
<name>W6Y5M4_COCC2</name>
<sequence length="71" mass="7899">MWRVTACETLPDYCAARKFQPDPNLNFVVETIGLCVCAATELQDMALSRVVGTSYANDGDRLTAHSRSMMR</sequence>
<evidence type="ECO:0000313" key="1">
    <source>
        <dbReference type="EMBL" id="EUC26596.1"/>
    </source>
</evidence>
<dbReference type="EMBL" id="KI965357">
    <property type="protein sequence ID" value="EUC26596.1"/>
    <property type="molecule type" value="Genomic_DNA"/>
</dbReference>
<protein>
    <submittedName>
        <fullName evidence="1">Uncharacterized protein</fullName>
    </submittedName>
</protein>
<dbReference type="GeneID" id="19143418"/>
<dbReference type="HOGENOM" id="CLU_2739666_0_0_1"/>
<dbReference type="Proteomes" id="UP000053841">
    <property type="component" value="Unassembled WGS sequence"/>
</dbReference>
<proteinExistence type="predicted"/>